<keyword evidence="2" id="KW-1185">Reference proteome</keyword>
<dbReference type="EMBL" id="JAXQNO010000002">
    <property type="protein sequence ID" value="KAK4803323.1"/>
    <property type="molecule type" value="Genomic_DNA"/>
</dbReference>
<proteinExistence type="predicted"/>
<dbReference type="Proteomes" id="UP001346149">
    <property type="component" value="Unassembled WGS sequence"/>
</dbReference>
<name>A0AAN7M5M0_TRANT</name>
<evidence type="ECO:0000313" key="2">
    <source>
        <dbReference type="Proteomes" id="UP001346149"/>
    </source>
</evidence>
<organism evidence="1 2">
    <name type="scientific">Trapa natans</name>
    <name type="common">Water chestnut</name>
    <dbReference type="NCBI Taxonomy" id="22666"/>
    <lineage>
        <taxon>Eukaryota</taxon>
        <taxon>Viridiplantae</taxon>
        <taxon>Streptophyta</taxon>
        <taxon>Embryophyta</taxon>
        <taxon>Tracheophyta</taxon>
        <taxon>Spermatophyta</taxon>
        <taxon>Magnoliopsida</taxon>
        <taxon>eudicotyledons</taxon>
        <taxon>Gunneridae</taxon>
        <taxon>Pentapetalae</taxon>
        <taxon>rosids</taxon>
        <taxon>malvids</taxon>
        <taxon>Myrtales</taxon>
        <taxon>Lythraceae</taxon>
        <taxon>Trapa</taxon>
    </lineage>
</organism>
<dbReference type="AlphaFoldDB" id="A0AAN7M5M0"/>
<evidence type="ECO:0000313" key="1">
    <source>
        <dbReference type="EMBL" id="KAK4803323.1"/>
    </source>
</evidence>
<gene>
    <name evidence="1" type="ORF">SAY86_001526</name>
</gene>
<reference evidence="1 2" key="1">
    <citation type="journal article" date="2023" name="Hortic Res">
        <title>Pangenome of water caltrop reveals structural variations and asymmetric subgenome divergence after allopolyploidization.</title>
        <authorList>
            <person name="Zhang X."/>
            <person name="Chen Y."/>
            <person name="Wang L."/>
            <person name="Yuan Y."/>
            <person name="Fang M."/>
            <person name="Shi L."/>
            <person name="Lu R."/>
            <person name="Comes H.P."/>
            <person name="Ma Y."/>
            <person name="Chen Y."/>
            <person name="Huang G."/>
            <person name="Zhou Y."/>
            <person name="Zheng Z."/>
            <person name="Qiu Y."/>
        </authorList>
    </citation>
    <scope>NUCLEOTIDE SEQUENCE [LARGE SCALE GENOMIC DNA]</scope>
    <source>
        <strain evidence="1">F231</strain>
    </source>
</reference>
<protein>
    <submittedName>
        <fullName evidence="1">Uncharacterized protein</fullName>
    </submittedName>
</protein>
<accession>A0AAN7M5M0</accession>
<comment type="caution">
    <text evidence="1">The sequence shown here is derived from an EMBL/GenBank/DDBJ whole genome shotgun (WGS) entry which is preliminary data.</text>
</comment>
<sequence>MPTSYNFKKLLYVRYAALSALQFHGRIANHSLTHCKKEGRRRFTWDRSANNRSNRLKKASAGFPCWEIKSLIYAGKK</sequence>